<feature type="region of interest" description="Disordered" evidence="8">
    <location>
        <begin position="373"/>
        <end position="392"/>
    </location>
</feature>
<accession>A0ABD3PRB4</accession>
<evidence type="ECO:0000313" key="9">
    <source>
        <dbReference type="EMBL" id="KAL3790482.1"/>
    </source>
</evidence>
<comment type="similarity">
    <text evidence="2 7">Belongs to the PRP38 family.</text>
</comment>
<evidence type="ECO:0000256" key="4">
    <source>
        <dbReference type="ARBA" id="ARBA00022728"/>
    </source>
</evidence>
<gene>
    <name evidence="9" type="ORF">HJC23_012038</name>
</gene>
<evidence type="ECO:0000313" key="10">
    <source>
        <dbReference type="Proteomes" id="UP001516023"/>
    </source>
</evidence>
<dbReference type="GO" id="GO:0000398">
    <property type="term" value="P:mRNA splicing, via spliceosome"/>
    <property type="evidence" value="ECO:0007669"/>
    <property type="project" value="UniProtKB-UniRule"/>
</dbReference>
<dbReference type="PANTHER" id="PTHR23142">
    <property type="entry name" value="PRE-MRNA-SPLICING FACTOR 38A-RELATED"/>
    <property type="match status" value="1"/>
</dbReference>
<keyword evidence="6 7" id="KW-0539">Nucleus</keyword>
<keyword evidence="4 7" id="KW-0747">Spliceosome</keyword>
<keyword evidence="10" id="KW-1185">Reference proteome</keyword>
<dbReference type="Proteomes" id="UP001516023">
    <property type="component" value="Unassembled WGS sequence"/>
</dbReference>
<evidence type="ECO:0000256" key="1">
    <source>
        <dbReference type="ARBA" id="ARBA00004123"/>
    </source>
</evidence>
<evidence type="ECO:0000256" key="3">
    <source>
        <dbReference type="ARBA" id="ARBA00022664"/>
    </source>
</evidence>
<evidence type="ECO:0000256" key="2">
    <source>
        <dbReference type="ARBA" id="ARBA00006164"/>
    </source>
</evidence>
<feature type="compositionally biased region" description="Basic and acidic residues" evidence="8">
    <location>
        <begin position="270"/>
        <end position="346"/>
    </location>
</feature>
<dbReference type="InterPro" id="IPR005037">
    <property type="entry name" value="PRP38"/>
</dbReference>
<dbReference type="GO" id="GO:0005681">
    <property type="term" value="C:spliceosomal complex"/>
    <property type="evidence" value="ECO:0007669"/>
    <property type="project" value="UniProtKB-KW"/>
</dbReference>
<organism evidence="9 10">
    <name type="scientific">Cyclotella cryptica</name>
    <dbReference type="NCBI Taxonomy" id="29204"/>
    <lineage>
        <taxon>Eukaryota</taxon>
        <taxon>Sar</taxon>
        <taxon>Stramenopiles</taxon>
        <taxon>Ochrophyta</taxon>
        <taxon>Bacillariophyta</taxon>
        <taxon>Coscinodiscophyceae</taxon>
        <taxon>Thalassiosirophycidae</taxon>
        <taxon>Stephanodiscales</taxon>
        <taxon>Stephanodiscaceae</taxon>
        <taxon>Cyclotella</taxon>
    </lineage>
</organism>
<dbReference type="Pfam" id="PF03371">
    <property type="entry name" value="PRP38"/>
    <property type="match status" value="1"/>
</dbReference>
<evidence type="ECO:0000256" key="8">
    <source>
        <dbReference type="SAM" id="MobiDB-lite"/>
    </source>
</evidence>
<protein>
    <recommendedName>
        <fullName evidence="7">Pre-mRNA-splicing factor 38</fullName>
    </recommendedName>
</protein>
<keyword evidence="5 7" id="KW-0508">mRNA splicing</keyword>
<evidence type="ECO:0000256" key="7">
    <source>
        <dbReference type="RuleBase" id="RU367025"/>
    </source>
</evidence>
<comment type="subcellular location">
    <subcellularLocation>
        <location evidence="1 7">Nucleus</location>
    </subcellularLocation>
</comment>
<keyword evidence="3 7" id="KW-0507">mRNA processing</keyword>
<comment type="function">
    <text evidence="7">Required for pre-mRNA splicing.</text>
</comment>
<evidence type="ECO:0000256" key="6">
    <source>
        <dbReference type="ARBA" id="ARBA00023242"/>
    </source>
</evidence>
<name>A0ABD3PRB4_9STRA</name>
<dbReference type="AlphaFoldDB" id="A0ABD3PRB4"/>
<feature type="region of interest" description="Disordered" evidence="8">
    <location>
        <begin position="210"/>
        <end position="360"/>
    </location>
</feature>
<comment type="caution">
    <text evidence="9">The sequence shown here is derived from an EMBL/GenBank/DDBJ whole genome shotgun (WGS) entry which is preliminary data.</text>
</comment>
<evidence type="ECO:0000256" key="5">
    <source>
        <dbReference type="ARBA" id="ARBA00023187"/>
    </source>
</evidence>
<proteinExistence type="inferred from homology"/>
<reference evidence="9 10" key="1">
    <citation type="journal article" date="2020" name="G3 (Bethesda)">
        <title>Improved Reference Genome for Cyclotella cryptica CCMP332, a Model for Cell Wall Morphogenesis, Salinity Adaptation, and Lipid Production in Diatoms (Bacillariophyta).</title>
        <authorList>
            <person name="Roberts W.R."/>
            <person name="Downey K.M."/>
            <person name="Ruck E.C."/>
            <person name="Traller J.C."/>
            <person name="Alverson A.J."/>
        </authorList>
    </citation>
    <scope>NUCLEOTIDE SEQUENCE [LARGE SCALE GENOMIC DNA]</scope>
    <source>
        <strain evidence="9 10">CCMP332</strain>
    </source>
</reference>
<sequence>MANVTDPLARSVHGTNPQNLIEYITRQKIYDSLYWKEECFGLSASDVATKATELKALGGSYGGNSKPTRFLCLALKLLQIQPDEGIVEEFLQNEDFKYVRALGAFYLRLTGRPAEIYELIEPLYNDFRKLRFREATGWKITHMDELADELLTSDRYCGIALPHLPKRDVLVSAGYLDGPRRSALGQLIEEQVAGDAEKFLEKLAESGNKAAQVALEERRKRKREAEEKEQKIQEQIRKDKVKDSDRHDLDRGRIHESRGGHSSTSRHHRGDTNLDERRRYENRTHDFSRSRREENTRGSERYNKEGRHGENEYKDRDREYYDDDRKSRPRNNHESHKSQHSSDKKYGTLFKTQPRDNTSETLDKIASNVEQENTAEYWNDQRAKLGLKPLQK</sequence>
<dbReference type="EMBL" id="JABMIG020000127">
    <property type="protein sequence ID" value="KAL3790482.1"/>
    <property type="molecule type" value="Genomic_DNA"/>
</dbReference>
<feature type="compositionally biased region" description="Basic and acidic residues" evidence="8">
    <location>
        <begin position="215"/>
        <end position="259"/>
    </location>
</feature>